<gene>
    <name evidence="6" type="ORF">ACFFK0_09565</name>
</gene>
<dbReference type="InterPro" id="IPR008995">
    <property type="entry name" value="Mo/tungstate-bd_C_term_dom"/>
</dbReference>
<dbReference type="InterPro" id="IPR003439">
    <property type="entry name" value="ABC_transporter-like_ATP-bd"/>
</dbReference>
<evidence type="ECO:0000256" key="3">
    <source>
        <dbReference type="ARBA" id="ARBA00022840"/>
    </source>
</evidence>
<name>A0ABV6DJ94_9BACL</name>
<protein>
    <submittedName>
        <fullName evidence="6">ABC transporter ATP-binding protein</fullName>
    </submittedName>
</protein>
<keyword evidence="3 6" id="KW-0067">ATP-binding</keyword>
<keyword evidence="2" id="KW-0547">Nucleotide-binding</keyword>
<evidence type="ECO:0000259" key="5">
    <source>
        <dbReference type="PROSITE" id="PS50893"/>
    </source>
</evidence>
<dbReference type="InterPro" id="IPR003593">
    <property type="entry name" value="AAA+_ATPase"/>
</dbReference>
<sequence length="427" mass="44661">MQIELDRVTIQFGSVTAVDQLSAAFRSGELVALLGPSGCGKSTTLFALAGIYKPTSGEVRFDGNVVNKLEPEDREIGMVFQNYALYPHMTVLDNILFPLKMKRTPKREALERARAMADTVQIGHLLDRRPGQLSGGQQQRVAIARALVKEPRLLLLDEPLSNLDARLRLEMREEIRRIQLQVGITTVFVTHDQEEAMSIADRIVLLQSGKLQQDAAPVAMYREPANLFAAQFIGTPPMNVLDGALSADGRTAVLEAAEPGARAVKIGVRPEDWTLAEAGAGSAVATAVVSHVETIGRDTLLRAQIGATPVRLYVPQERGAEVGEALRLNVRPGKAHVFDPASGARLAGPVELRGGSGPDAGSGGGAGAHSGAASASSAVRAPADSGASSRASVNAAANGNGSASADDRSSAGRANAADTTTGGGSRV</sequence>
<dbReference type="RefSeq" id="WP_377469913.1">
    <property type="nucleotide sequence ID" value="NZ_JBHLWN010000031.1"/>
</dbReference>
<dbReference type="InterPro" id="IPR047641">
    <property type="entry name" value="ABC_transpr_MalK/UgpC-like"/>
</dbReference>
<dbReference type="GO" id="GO:0005524">
    <property type="term" value="F:ATP binding"/>
    <property type="evidence" value="ECO:0007669"/>
    <property type="project" value="UniProtKB-KW"/>
</dbReference>
<dbReference type="PANTHER" id="PTHR43875">
    <property type="entry name" value="MALTODEXTRIN IMPORT ATP-BINDING PROTEIN MSMX"/>
    <property type="match status" value="1"/>
</dbReference>
<dbReference type="Gene3D" id="2.40.50.100">
    <property type="match status" value="1"/>
</dbReference>
<organism evidence="6 7">
    <name type="scientific">Paenibacillus chartarius</name>
    <dbReference type="NCBI Taxonomy" id="747481"/>
    <lineage>
        <taxon>Bacteria</taxon>
        <taxon>Bacillati</taxon>
        <taxon>Bacillota</taxon>
        <taxon>Bacilli</taxon>
        <taxon>Bacillales</taxon>
        <taxon>Paenibacillaceae</taxon>
        <taxon>Paenibacillus</taxon>
    </lineage>
</organism>
<accession>A0ABV6DJ94</accession>
<evidence type="ECO:0000313" key="7">
    <source>
        <dbReference type="Proteomes" id="UP001589776"/>
    </source>
</evidence>
<dbReference type="SUPFAM" id="SSF50331">
    <property type="entry name" value="MOP-like"/>
    <property type="match status" value="1"/>
</dbReference>
<evidence type="ECO:0000313" key="6">
    <source>
        <dbReference type="EMBL" id="MFC0212711.1"/>
    </source>
</evidence>
<comment type="caution">
    <text evidence="6">The sequence shown here is derived from an EMBL/GenBank/DDBJ whole genome shotgun (WGS) entry which is preliminary data.</text>
</comment>
<dbReference type="InterPro" id="IPR012340">
    <property type="entry name" value="NA-bd_OB-fold"/>
</dbReference>
<dbReference type="Gene3D" id="3.40.50.300">
    <property type="entry name" value="P-loop containing nucleotide triphosphate hydrolases"/>
    <property type="match status" value="1"/>
</dbReference>
<feature type="region of interest" description="Disordered" evidence="4">
    <location>
        <begin position="348"/>
        <end position="427"/>
    </location>
</feature>
<dbReference type="InterPro" id="IPR027417">
    <property type="entry name" value="P-loop_NTPase"/>
</dbReference>
<dbReference type="Pfam" id="PF00005">
    <property type="entry name" value="ABC_tran"/>
    <property type="match status" value="1"/>
</dbReference>
<evidence type="ECO:0000256" key="2">
    <source>
        <dbReference type="ARBA" id="ARBA00022741"/>
    </source>
</evidence>
<dbReference type="SUPFAM" id="SSF52540">
    <property type="entry name" value="P-loop containing nucleoside triphosphate hydrolases"/>
    <property type="match status" value="1"/>
</dbReference>
<feature type="compositionally biased region" description="Gly residues" evidence="4">
    <location>
        <begin position="354"/>
        <end position="368"/>
    </location>
</feature>
<dbReference type="Pfam" id="PF08402">
    <property type="entry name" value="TOBE_2"/>
    <property type="match status" value="1"/>
</dbReference>
<evidence type="ECO:0000256" key="1">
    <source>
        <dbReference type="ARBA" id="ARBA00022448"/>
    </source>
</evidence>
<keyword evidence="1" id="KW-0813">Transport</keyword>
<dbReference type="PROSITE" id="PS50893">
    <property type="entry name" value="ABC_TRANSPORTER_2"/>
    <property type="match status" value="1"/>
</dbReference>
<dbReference type="InterPro" id="IPR017871">
    <property type="entry name" value="ABC_transporter-like_CS"/>
</dbReference>
<feature type="domain" description="ABC transporter" evidence="5">
    <location>
        <begin position="3"/>
        <end position="233"/>
    </location>
</feature>
<dbReference type="Gene3D" id="2.40.50.140">
    <property type="entry name" value="Nucleic acid-binding proteins"/>
    <property type="match status" value="1"/>
</dbReference>
<dbReference type="InterPro" id="IPR013611">
    <property type="entry name" value="Transp-assoc_OB_typ2"/>
</dbReference>
<proteinExistence type="predicted"/>
<feature type="compositionally biased region" description="Low complexity" evidence="4">
    <location>
        <begin position="369"/>
        <end position="404"/>
    </location>
</feature>
<dbReference type="PROSITE" id="PS00211">
    <property type="entry name" value="ABC_TRANSPORTER_1"/>
    <property type="match status" value="1"/>
</dbReference>
<dbReference type="PANTHER" id="PTHR43875:SF1">
    <property type="entry name" value="OSMOPROTECTIVE COMPOUNDS UPTAKE ATP-BINDING PROTEIN GGTA"/>
    <property type="match status" value="1"/>
</dbReference>
<keyword evidence="7" id="KW-1185">Reference proteome</keyword>
<reference evidence="6 7" key="1">
    <citation type="submission" date="2024-09" db="EMBL/GenBank/DDBJ databases">
        <authorList>
            <person name="Sun Q."/>
            <person name="Mori K."/>
        </authorList>
    </citation>
    <scope>NUCLEOTIDE SEQUENCE [LARGE SCALE GENOMIC DNA]</scope>
    <source>
        <strain evidence="6 7">CCM 7759</strain>
    </source>
</reference>
<dbReference type="EMBL" id="JBHLWN010000031">
    <property type="protein sequence ID" value="MFC0212711.1"/>
    <property type="molecule type" value="Genomic_DNA"/>
</dbReference>
<evidence type="ECO:0000256" key="4">
    <source>
        <dbReference type="SAM" id="MobiDB-lite"/>
    </source>
</evidence>
<dbReference type="Proteomes" id="UP001589776">
    <property type="component" value="Unassembled WGS sequence"/>
</dbReference>
<dbReference type="SMART" id="SM00382">
    <property type="entry name" value="AAA"/>
    <property type="match status" value="1"/>
</dbReference>